<feature type="coiled-coil region" evidence="4">
    <location>
        <begin position="112"/>
        <end position="174"/>
    </location>
</feature>
<evidence type="ECO:0000256" key="1">
    <source>
        <dbReference type="ARBA" id="ARBA00005510"/>
    </source>
</evidence>
<dbReference type="PROSITE" id="PS50888">
    <property type="entry name" value="BHLH"/>
    <property type="match status" value="1"/>
</dbReference>
<evidence type="ECO:0000259" key="5">
    <source>
        <dbReference type="PROSITE" id="PS50888"/>
    </source>
</evidence>
<dbReference type="SMART" id="SM00353">
    <property type="entry name" value="HLH"/>
    <property type="match status" value="1"/>
</dbReference>
<dbReference type="PANTHER" id="PTHR46133:SF8">
    <property type="entry name" value="TRANSCRIPTION FACTOR ILR3-LIKE"/>
    <property type="match status" value="1"/>
</dbReference>
<evidence type="ECO:0000313" key="7">
    <source>
        <dbReference type="Proteomes" id="UP001327560"/>
    </source>
</evidence>
<evidence type="ECO:0000256" key="2">
    <source>
        <dbReference type="ARBA" id="ARBA00023015"/>
    </source>
</evidence>
<keyword evidence="3" id="KW-0804">Transcription</keyword>
<organism evidence="6 7">
    <name type="scientific">Canna indica</name>
    <name type="common">Indian-shot</name>
    <dbReference type="NCBI Taxonomy" id="4628"/>
    <lineage>
        <taxon>Eukaryota</taxon>
        <taxon>Viridiplantae</taxon>
        <taxon>Streptophyta</taxon>
        <taxon>Embryophyta</taxon>
        <taxon>Tracheophyta</taxon>
        <taxon>Spermatophyta</taxon>
        <taxon>Magnoliopsida</taxon>
        <taxon>Liliopsida</taxon>
        <taxon>Zingiberales</taxon>
        <taxon>Cannaceae</taxon>
        <taxon>Canna</taxon>
    </lineage>
</organism>
<keyword evidence="4" id="KW-0175">Coiled coil</keyword>
<dbReference type="AlphaFoldDB" id="A0AAQ3K9G6"/>
<keyword evidence="2" id="KW-0805">Transcription regulation</keyword>
<dbReference type="InterPro" id="IPR044818">
    <property type="entry name" value="ILR3-like"/>
</dbReference>
<gene>
    <name evidence="6" type="ORF">Cni_G13405</name>
</gene>
<comment type="similarity">
    <text evidence="1">Belongs to the bHLH protein family.</text>
</comment>
<dbReference type="InterPro" id="IPR011598">
    <property type="entry name" value="bHLH_dom"/>
</dbReference>
<reference evidence="6 7" key="1">
    <citation type="submission" date="2023-10" db="EMBL/GenBank/DDBJ databases">
        <title>Chromosome-scale genome assembly provides insights into flower coloration mechanisms of Canna indica.</title>
        <authorList>
            <person name="Li C."/>
        </authorList>
    </citation>
    <scope>NUCLEOTIDE SEQUENCE [LARGE SCALE GENOMIC DNA]</scope>
    <source>
        <tissue evidence="6">Flower</tissue>
    </source>
</reference>
<name>A0AAQ3K9G6_9LILI</name>
<dbReference type="EMBL" id="CP136893">
    <property type="protein sequence ID" value="WOL04683.1"/>
    <property type="molecule type" value="Genomic_DNA"/>
</dbReference>
<feature type="domain" description="BHLH" evidence="5">
    <location>
        <begin position="71"/>
        <end position="122"/>
    </location>
</feature>
<dbReference type="Pfam" id="PF00010">
    <property type="entry name" value="HLH"/>
    <property type="match status" value="1"/>
</dbReference>
<keyword evidence="7" id="KW-1185">Reference proteome</keyword>
<dbReference type="InterPro" id="IPR036638">
    <property type="entry name" value="HLH_DNA-bd_sf"/>
</dbReference>
<dbReference type="Gene3D" id="4.10.280.10">
    <property type="entry name" value="Helix-loop-helix DNA-binding domain"/>
    <property type="match status" value="1"/>
</dbReference>
<dbReference type="Proteomes" id="UP001327560">
    <property type="component" value="Chromosome 4"/>
</dbReference>
<evidence type="ECO:0000256" key="4">
    <source>
        <dbReference type="SAM" id="Coils"/>
    </source>
</evidence>
<accession>A0AAQ3K9G6</accession>
<dbReference type="PANTHER" id="PTHR46133">
    <property type="entry name" value="BHLH TRANSCRIPTION FACTOR"/>
    <property type="match status" value="1"/>
</dbReference>
<dbReference type="SUPFAM" id="SSF47459">
    <property type="entry name" value="HLH, helix-loop-helix DNA-binding domain"/>
    <property type="match status" value="1"/>
</dbReference>
<protein>
    <submittedName>
        <fullName evidence="6">Transcription factor ILR3-like</fullName>
    </submittedName>
</protein>
<dbReference type="GO" id="GO:0006879">
    <property type="term" value="P:intracellular iron ion homeostasis"/>
    <property type="evidence" value="ECO:0007669"/>
    <property type="project" value="InterPro"/>
</dbReference>
<proteinExistence type="inferred from homology"/>
<sequence>MNSNENNGPEEWLMDYGLVEELAAASDYIWSSQFINHPTVSSSQILGLDAEDLQNQEDFHPNKRARGESSTAPATKACREKMRRDKLNDRFKELYSILDPGKPLKADKVAILRDAACHLSQLRLEAKQLKESNGALHNAIKKLKAEKSELRDEKTRLRSEKEKMEQMLQGFNNTPPFFAQPAAAMHAASAAAYSKAIVPRNFAPISMWQWVPTAALDTSQDHVLRPPVA</sequence>
<evidence type="ECO:0000313" key="6">
    <source>
        <dbReference type="EMBL" id="WOL04683.1"/>
    </source>
</evidence>
<evidence type="ECO:0000256" key="3">
    <source>
        <dbReference type="ARBA" id="ARBA00023163"/>
    </source>
</evidence>
<dbReference type="GO" id="GO:0046983">
    <property type="term" value="F:protein dimerization activity"/>
    <property type="evidence" value="ECO:0007669"/>
    <property type="project" value="InterPro"/>
</dbReference>
<dbReference type="GO" id="GO:0003700">
    <property type="term" value="F:DNA-binding transcription factor activity"/>
    <property type="evidence" value="ECO:0007669"/>
    <property type="project" value="InterPro"/>
</dbReference>
<dbReference type="CDD" id="cd11446">
    <property type="entry name" value="bHLH_AtILR3_like"/>
    <property type="match status" value="1"/>
</dbReference>